<protein>
    <submittedName>
        <fullName evidence="1">Uncharacterized protein</fullName>
    </submittedName>
</protein>
<accession>A0A813I7Y0</accession>
<dbReference type="Proteomes" id="UP000626109">
    <property type="component" value="Unassembled WGS sequence"/>
</dbReference>
<reference evidence="1" key="1">
    <citation type="submission" date="2021-02" db="EMBL/GenBank/DDBJ databases">
        <authorList>
            <person name="Dougan E. K."/>
            <person name="Rhodes N."/>
            <person name="Thang M."/>
            <person name="Chan C."/>
        </authorList>
    </citation>
    <scope>NUCLEOTIDE SEQUENCE</scope>
</reference>
<proteinExistence type="predicted"/>
<evidence type="ECO:0000313" key="1">
    <source>
        <dbReference type="EMBL" id="CAE8648356.1"/>
    </source>
</evidence>
<dbReference type="AlphaFoldDB" id="A0A813I7Y0"/>
<dbReference type="EMBL" id="CAJNNW010006506">
    <property type="protein sequence ID" value="CAE8648356.1"/>
    <property type="molecule type" value="Genomic_DNA"/>
</dbReference>
<feature type="non-terminal residue" evidence="1">
    <location>
        <position position="1"/>
    </location>
</feature>
<name>A0A813I7Y0_POLGL</name>
<gene>
    <name evidence="1" type="ORF">PGLA2088_LOCUS6500</name>
</gene>
<comment type="caution">
    <text evidence="1">The sequence shown here is derived from an EMBL/GenBank/DDBJ whole genome shotgun (WGS) entry which is preliminary data.</text>
</comment>
<organism evidence="1 2">
    <name type="scientific">Polarella glacialis</name>
    <name type="common">Dinoflagellate</name>
    <dbReference type="NCBI Taxonomy" id="89957"/>
    <lineage>
        <taxon>Eukaryota</taxon>
        <taxon>Sar</taxon>
        <taxon>Alveolata</taxon>
        <taxon>Dinophyceae</taxon>
        <taxon>Suessiales</taxon>
        <taxon>Suessiaceae</taxon>
        <taxon>Polarella</taxon>
    </lineage>
</organism>
<evidence type="ECO:0000313" key="2">
    <source>
        <dbReference type="Proteomes" id="UP000626109"/>
    </source>
</evidence>
<sequence length="156" mass="17102">MASDAGSADERLSRPCRVDSLATTVPNMKAVNAATFGFISNLATEHTRQIQSDTAADVEEAQTSQAAAGALDPQSLCTESQVTFTVPPMTPFPFHVRFRVDVDGRKGPWENPLTWEGGYFFSPRMKGGLGNVTMPPPVLLSVEWERSNIEGKWTWQ</sequence>